<evidence type="ECO:0000313" key="1">
    <source>
        <dbReference type="EMBL" id="CAI0447068.1"/>
    </source>
</evidence>
<gene>
    <name evidence="1" type="ORF">LITE_LOCUS29270</name>
</gene>
<keyword evidence="2" id="KW-1185">Reference proteome</keyword>
<comment type="caution">
    <text evidence="1">The sequence shown here is derived from an EMBL/GenBank/DDBJ whole genome shotgun (WGS) entry which is preliminary data.</text>
</comment>
<evidence type="ECO:0000313" key="2">
    <source>
        <dbReference type="Proteomes" id="UP001154282"/>
    </source>
</evidence>
<dbReference type="AlphaFoldDB" id="A0AAV0MJV5"/>
<dbReference type="EMBL" id="CAMGYJ010000007">
    <property type="protein sequence ID" value="CAI0447068.1"/>
    <property type="molecule type" value="Genomic_DNA"/>
</dbReference>
<reference evidence="1" key="1">
    <citation type="submission" date="2022-08" db="EMBL/GenBank/DDBJ databases">
        <authorList>
            <person name="Gutierrez-Valencia J."/>
        </authorList>
    </citation>
    <scope>NUCLEOTIDE SEQUENCE</scope>
</reference>
<accession>A0AAV0MJV5</accession>
<name>A0AAV0MJV5_9ROSI</name>
<protein>
    <submittedName>
        <fullName evidence="1">Uncharacterized protein</fullName>
    </submittedName>
</protein>
<dbReference type="Proteomes" id="UP001154282">
    <property type="component" value="Unassembled WGS sequence"/>
</dbReference>
<proteinExistence type="predicted"/>
<sequence>MFFWLGRRRRRESLAAKIPTDKISPAMSWTTAAAGFEIDRTGFVIWFGLKVGGQ</sequence>
<organism evidence="1 2">
    <name type="scientific">Linum tenue</name>
    <dbReference type="NCBI Taxonomy" id="586396"/>
    <lineage>
        <taxon>Eukaryota</taxon>
        <taxon>Viridiplantae</taxon>
        <taxon>Streptophyta</taxon>
        <taxon>Embryophyta</taxon>
        <taxon>Tracheophyta</taxon>
        <taxon>Spermatophyta</taxon>
        <taxon>Magnoliopsida</taxon>
        <taxon>eudicotyledons</taxon>
        <taxon>Gunneridae</taxon>
        <taxon>Pentapetalae</taxon>
        <taxon>rosids</taxon>
        <taxon>fabids</taxon>
        <taxon>Malpighiales</taxon>
        <taxon>Linaceae</taxon>
        <taxon>Linum</taxon>
    </lineage>
</organism>